<dbReference type="SUPFAM" id="SSF50998">
    <property type="entry name" value="Quinoprotein alcohol dehydrogenase-like"/>
    <property type="match status" value="1"/>
</dbReference>
<evidence type="ECO:0008006" key="3">
    <source>
        <dbReference type="Google" id="ProtNLM"/>
    </source>
</evidence>
<sequence length="114" mass="12856">MISSERNKVIDDAGAVLYQARYHITRLLPFDALYLLLEESPLGILYNNNNVTAISPTGELRWKAEVLQSVSGAVDNPYRDLWIADGQLWASNWIGWAVQLDPANGKVLQKVWTK</sequence>
<dbReference type="Pfam" id="PF25857">
    <property type="entry name" value="DUF7957"/>
    <property type="match status" value="1"/>
</dbReference>
<gene>
    <name evidence="1" type="ORF">GCM10022406_36290</name>
</gene>
<reference evidence="2" key="1">
    <citation type="journal article" date="2019" name="Int. J. Syst. Evol. Microbiol.">
        <title>The Global Catalogue of Microorganisms (GCM) 10K type strain sequencing project: providing services to taxonomists for standard genome sequencing and annotation.</title>
        <authorList>
            <consortium name="The Broad Institute Genomics Platform"/>
            <consortium name="The Broad Institute Genome Sequencing Center for Infectious Disease"/>
            <person name="Wu L."/>
            <person name="Ma J."/>
        </authorList>
    </citation>
    <scope>NUCLEOTIDE SEQUENCE [LARGE SCALE GENOMIC DNA]</scope>
    <source>
        <strain evidence="2">JCM 17214</strain>
    </source>
</reference>
<keyword evidence="2" id="KW-1185">Reference proteome</keyword>
<evidence type="ECO:0000313" key="2">
    <source>
        <dbReference type="Proteomes" id="UP001499909"/>
    </source>
</evidence>
<dbReference type="EMBL" id="BAABDH010000109">
    <property type="protein sequence ID" value="GAA3951164.1"/>
    <property type="molecule type" value="Genomic_DNA"/>
</dbReference>
<protein>
    <recommendedName>
        <fullName evidence="3">Glutamine cyclotransferase</fullName>
    </recommendedName>
</protein>
<comment type="caution">
    <text evidence="1">The sequence shown here is derived from an EMBL/GenBank/DDBJ whole genome shotgun (WGS) entry which is preliminary data.</text>
</comment>
<proteinExistence type="predicted"/>
<evidence type="ECO:0000313" key="1">
    <source>
        <dbReference type="EMBL" id="GAA3951164.1"/>
    </source>
</evidence>
<dbReference type="InterPro" id="IPR058263">
    <property type="entry name" value="DUF7957"/>
</dbReference>
<dbReference type="Proteomes" id="UP001499909">
    <property type="component" value="Unassembled WGS sequence"/>
</dbReference>
<dbReference type="InterPro" id="IPR011047">
    <property type="entry name" value="Quinoprotein_ADH-like_sf"/>
</dbReference>
<dbReference type="RefSeq" id="WP_345117097.1">
    <property type="nucleotide sequence ID" value="NZ_BAABDH010000109.1"/>
</dbReference>
<name>A0ABP7NP30_9BACT</name>
<organism evidence="1 2">
    <name type="scientific">Hymenobacter algoricola</name>
    <dbReference type="NCBI Taxonomy" id="486267"/>
    <lineage>
        <taxon>Bacteria</taxon>
        <taxon>Pseudomonadati</taxon>
        <taxon>Bacteroidota</taxon>
        <taxon>Cytophagia</taxon>
        <taxon>Cytophagales</taxon>
        <taxon>Hymenobacteraceae</taxon>
        <taxon>Hymenobacter</taxon>
    </lineage>
</organism>
<accession>A0ABP7NP30</accession>